<accession>A0A5B7IX35</accession>
<keyword evidence="2" id="KW-0732">Signal</keyword>
<proteinExistence type="predicted"/>
<evidence type="ECO:0000313" key="4">
    <source>
        <dbReference type="Proteomes" id="UP000324222"/>
    </source>
</evidence>
<evidence type="ECO:0000256" key="1">
    <source>
        <dbReference type="SAM" id="MobiDB-lite"/>
    </source>
</evidence>
<protein>
    <submittedName>
        <fullName evidence="3">Uncharacterized protein</fullName>
    </submittedName>
</protein>
<sequence length="239" mass="27335">MVLLSPFFFISDLFCFPGGIKSAHNKQSTRNIPSIRCNFTRFHKDLHKPSPPPTPPAEPSPTPTHITFIFRFTPESMLFRLLTFSLVAWLVVAAKTNHTEANHEEETNGYAEVHEDVTNESCTAGLPVDECTFRSQGKGPKEKIFISMIETYARIGFNISEKRPADMSLAYEVCCHGTVFYLVMKPKNGEETKPKPKKKKSKRRKFTPAERAKLRKALLRTKEKRRREKEENATSEEDT</sequence>
<dbReference type="EMBL" id="VSRR010079941">
    <property type="protein sequence ID" value="MPC89110.1"/>
    <property type="molecule type" value="Genomic_DNA"/>
</dbReference>
<gene>
    <name evidence="3" type="ORF">E2C01_084043</name>
</gene>
<evidence type="ECO:0000256" key="2">
    <source>
        <dbReference type="SAM" id="SignalP"/>
    </source>
</evidence>
<comment type="caution">
    <text evidence="3">The sequence shown here is derived from an EMBL/GenBank/DDBJ whole genome shotgun (WGS) entry which is preliminary data.</text>
</comment>
<dbReference type="Proteomes" id="UP000324222">
    <property type="component" value="Unassembled WGS sequence"/>
</dbReference>
<evidence type="ECO:0000313" key="3">
    <source>
        <dbReference type="EMBL" id="MPC89110.1"/>
    </source>
</evidence>
<keyword evidence="4" id="KW-1185">Reference proteome</keyword>
<reference evidence="3 4" key="1">
    <citation type="submission" date="2019-05" db="EMBL/GenBank/DDBJ databases">
        <title>Another draft genome of Portunus trituberculatus and its Hox gene families provides insights of decapod evolution.</title>
        <authorList>
            <person name="Jeong J.-H."/>
            <person name="Song I."/>
            <person name="Kim S."/>
            <person name="Choi T."/>
            <person name="Kim D."/>
            <person name="Ryu S."/>
            <person name="Kim W."/>
        </authorList>
    </citation>
    <scope>NUCLEOTIDE SEQUENCE [LARGE SCALE GENOMIC DNA]</scope>
    <source>
        <tissue evidence="3">Muscle</tissue>
    </source>
</reference>
<organism evidence="3 4">
    <name type="scientific">Portunus trituberculatus</name>
    <name type="common">Swimming crab</name>
    <name type="synonym">Neptunus trituberculatus</name>
    <dbReference type="NCBI Taxonomy" id="210409"/>
    <lineage>
        <taxon>Eukaryota</taxon>
        <taxon>Metazoa</taxon>
        <taxon>Ecdysozoa</taxon>
        <taxon>Arthropoda</taxon>
        <taxon>Crustacea</taxon>
        <taxon>Multicrustacea</taxon>
        <taxon>Malacostraca</taxon>
        <taxon>Eumalacostraca</taxon>
        <taxon>Eucarida</taxon>
        <taxon>Decapoda</taxon>
        <taxon>Pleocyemata</taxon>
        <taxon>Brachyura</taxon>
        <taxon>Eubrachyura</taxon>
        <taxon>Portunoidea</taxon>
        <taxon>Portunidae</taxon>
        <taxon>Portuninae</taxon>
        <taxon>Portunus</taxon>
    </lineage>
</organism>
<feature type="region of interest" description="Disordered" evidence="1">
    <location>
        <begin position="188"/>
        <end position="239"/>
    </location>
</feature>
<feature type="signal peptide" evidence="2">
    <location>
        <begin position="1"/>
        <end position="22"/>
    </location>
</feature>
<feature type="compositionally biased region" description="Basic residues" evidence="1">
    <location>
        <begin position="213"/>
        <end position="227"/>
    </location>
</feature>
<name>A0A5B7IX35_PORTR</name>
<feature type="chain" id="PRO_5022771030" evidence="2">
    <location>
        <begin position="23"/>
        <end position="239"/>
    </location>
</feature>
<dbReference type="AlphaFoldDB" id="A0A5B7IX35"/>
<feature type="compositionally biased region" description="Basic residues" evidence="1">
    <location>
        <begin position="195"/>
        <end position="206"/>
    </location>
</feature>